<dbReference type="InterPro" id="IPR002523">
    <property type="entry name" value="MgTranspt_CorA/ZnTranspt_ZntB"/>
</dbReference>
<evidence type="ECO:0000256" key="3">
    <source>
        <dbReference type="ARBA" id="ARBA00022448"/>
    </source>
</evidence>
<keyword evidence="7 8" id="KW-0472">Membrane</keyword>
<reference evidence="9" key="1">
    <citation type="journal article" date="2018" name="Int. J. Syst. Evol. Microbiol.">
        <title>Jatrophihabitans telluris sp. nov., isolated from sediment soil of lava forest wetlands and the emended description of the genus Jatrophihabitans.</title>
        <authorList>
            <person name="Lee K.C."/>
            <person name="Suh M.K."/>
            <person name="Eom M.K."/>
            <person name="Kim K.K."/>
            <person name="Kim J.S."/>
            <person name="Kim D.S."/>
            <person name="Ko S.H."/>
            <person name="Shin Y.K."/>
            <person name="Lee J.S."/>
        </authorList>
    </citation>
    <scope>NUCLEOTIDE SEQUENCE</scope>
    <source>
        <strain evidence="9">N237</strain>
    </source>
</reference>
<reference evidence="9" key="2">
    <citation type="submission" date="2022-05" db="EMBL/GenBank/DDBJ databases">
        <authorList>
            <person name="Kim J.-S."/>
            <person name="Lee K."/>
            <person name="Suh M."/>
            <person name="Eom M."/>
            <person name="Kim J.-S."/>
            <person name="Kim D.-S."/>
            <person name="Ko S.-H."/>
            <person name="Shin Y."/>
            <person name="Lee J.-S."/>
        </authorList>
    </citation>
    <scope>NUCLEOTIDE SEQUENCE</scope>
    <source>
        <strain evidence="9">N237</strain>
    </source>
</reference>
<dbReference type="PANTHER" id="PTHR46494:SF1">
    <property type="entry name" value="CORA FAMILY METAL ION TRANSPORTER (EUROFUNG)"/>
    <property type="match status" value="1"/>
</dbReference>
<dbReference type="Gene3D" id="3.30.460.20">
    <property type="entry name" value="CorA soluble domain-like"/>
    <property type="match status" value="1"/>
</dbReference>
<keyword evidence="3" id="KW-0813">Transport</keyword>
<dbReference type="EMBL" id="CP097332">
    <property type="protein sequence ID" value="UQX89701.1"/>
    <property type="molecule type" value="Genomic_DNA"/>
</dbReference>
<keyword evidence="10" id="KW-1185">Reference proteome</keyword>
<dbReference type="Proteomes" id="UP001056336">
    <property type="component" value="Chromosome"/>
</dbReference>
<dbReference type="InterPro" id="IPR045861">
    <property type="entry name" value="CorA_cytoplasmic_dom"/>
</dbReference>
<comment type="similarity">
    <text evidence="2">Belongs to the CorA metal ion transporter (MIT) (TC 1.A.35) family.</text>
</comment>
<evidence type="ECO:0000256" key="8">
    <source>
        <dbReference type="SAM" id="Phobius"/>
    </source>
</evidence>
<proteinExistence type="inferred from homology"/>
<evidence type="ECO:0000256" key="1">
    <source>
        <dbReference type="ARBA" id="ARBA00004651"/>
    </source>
</evidence>
<evidence type="ECO:0000256" key="4">
    <source>
        <dbReference type="ARBA" id="ARBA00022475"/>
    </source>
</evidence>
<evidence type="ECO:0000256" key="5">
    <source>
        <dbReference type="ARBA" id="ARBA00022692"/>
    </source>
</evidence>
<dbReference type="PANTHER" id="PTHR46494">
    <property type="entry name" value="CORA FAMILY METAL ION TRANSPORTER (EUROFUNG)"/>
    <property type="match status" value="1"/>
</dbReference>
<keyword evidence="5 8" id="KW-0812">Transmembrane</keyword>
<organism evidence="9 10">
    <name type="scientific">Jatrophihabitans telluris</name>
    <dbReference type="NCBI Taxonomy" id="2038343"/>
    <lineage>
        <taxon>Bacteria</taxon>
        <taxon>Bacillati</taxon>
        <taxon>Actinomycetota</taxon>
        <taxon>Actinomycetes</taxon>
        <taxon>Jatrophihabitantales</taxon>
        <taxon>Jatrophihabitantaceae</taxon>
        <taxon>Jatrophihabitans</taxon>
    </lineage>
</organism>
<keyword evidence="4" id="KW-1003">Cell membrane</keyword>
<dbReference type="RefSeq" id="WP_249773597.1">
    <property type="nucleotide sequence ID" value="NZ_CP097332.1"/>
</dbReference>
<feature type="transmembrane region" description="Helical" evidence="8">
    <location>
        <begin position="331"/>
        <end position="350"/>
    </location>
</feature>
<sequence>MPTLPIRPPRLPHRRGGSAVPWIPEVDRTSSLVDCAVYRDGERCEGHPSWQEALADVRRNRSGFVWLGLHEPSERQLEPMAEAFDLHPLAVEDAVHAHQRPKLERYDDALFAVMKTVHYSGGTGPSDAEVVETGEVMAFVGRDFVITVRHGEHGSLRDLRKRLEADPVQLRLGPSVVLHAILDRVVDSYLTVSSELQTDIDEAESSVFSGSSRFSDANRLYVLKREVLALRRAAAPLAGPLRMLAERPVRFVHDDVREYFRDVDDHLTQVVEQVAGFDDLLTTLVSANLAQVSVVQNEDMRKISAWVAIISVPTMVAGIEGMNFDHMPERHWFLSYPAAGALTLLVCFLLHRSFKRNGWL</sequence>
<accession>A0ABY4R3H0</accession>
<dbReference type="SUPFAM" id="SSF144083">
    <property type="entry name" value="Magnesium transport protein CorA, transmembrane region"/>
    <property type="match status" value="1"/>
</dbReference>
<evidence type="ECO:0000256" key="2">
    <source>
        <dbReference type="ARBA" id="ARBA00009765"/>
    </source>
</evidence>
<evidence type="ECO:0000313" key="9">
    <source>
        <dbReference type="EMBL" id="UQX89701.1"/>
    </source>
</evidence>
<evidence type="ECO:0000256" key="6">
    <source>
        <dbReference type="ARBA" id="ARBA00022989"/>
    </source>
</evidence>
<dbReference type="Pfam" id="PF01544">
    <property type="entry name" value="CorA"/>
    <property type="match status" value="1"/>
</dbReference>
<dbReference type="SUPFAM" id="SSF143865">
    <property type="entry name" value="CorA soluble domain-like"/>
    <property type="match status" value="1"/>
</dbReference>
<dbReference type="Gene3D" id="1.20.58.340">
    <property type="entry name" value="Magnesium transport protein CorA, transmembrane region"/>
    <property type="match status" value="2"/>
</dbReference>
<evidence type="ECO:0000256" key="7">
    <source>
        <dbReference type="ARBA" id="ARBA00023136"/>
    </source>
</evidence>
<gene>
    <name evidence="9" type="ORF">M6D93_06785</name>
</gene>
<name>A0ABY4R3H0_9ACTN</name>
<dbReference type="InterPro" id="IPR045863">
    <property type="entry name" value="CorA_TM1_TM2"/>
</dbReference>
<comment type="subcellular location">
    <subcellularLocation>
        <location evidence="1">Cell membrane</location>
        <topology evidence="1">Multi-pass membrane protein</topology>
    </subcellularLocation>
</comment>
<keyword evidence="6 8" id="KW-1133">Transmembrane helix</keyword>
<evidence type="ECO:0000313" key="10">
    <source>
        <dbReference type="Proteomes" id="UP001056336"/>
    </source>
</evidence>
<protein>
    <submittedName>
        <fullName evidence="9">Magnesium and cobalt transport protein CorA</fullName>
    </submittedName>
</protein>
<dbReference type="CDD" id="cd12830">
    <property type="entry name" value="MtCorA-like"/>
    <property type="match status" value="1"/>
</dbReference>